<dbReference type="GO" id="GO:0005886">
    <property type="term" value="C:plasma membrane"/>
    <property type="evidence" value="ECO:0007669"/>
    <property type="project" value="UniProtKB-SubCell"/>
</dbReference>
<evidence type="ECO:0000256" key="8">
    <source>
        <dbReference type="ARBA" id="ARBA00022741"/>
    </source>
</evidence>
<evidence type="ECO:0000256" key="12">
    <source>
        <dbReference type="ARBA" id="ARBA00023012"/>
    </source>
</evidence>
<dbReference type="InterPro" id="IPR005467">
    <property type="entry name" value="His_kinase_dom"/>
</dbReference>
<keyword evidence="12" id="KW-0902">Two-component regulatory system</keyword>
<feature type="transmembrane region" description="Helical" evidence="14">
    <location>
        <begin position="33"/>
        <end position="50"/>
    </location>
</feature>
<feature type="domain" description="Histidine kinase" evidence="15">
    <location>
        <begin position="118"/>
        <end position="329"/>
    </location>
</feature>
<evidence type="ECO:0000256" key="10">
    <source>
        <dbReference type="ARBA" id="ARBA00022840"/>
    </source>
</evidence>
<dbReference type="InterPro" id="IPR004358">
    <property type="entry name" value="Sig_transdc_His_kin-like_C"/>
</dbReference>
<accession>A0A4P8XUX6</accession>
<name>A0A4P8XUX6_9FIRM</name>
<dbReference type="SMART" id="SM00388">
    <property type="entry name" value="HisKA"/>
    <property type="match status" value="1"/>
</dbReference>
<keyword evidence="11 14" id="KW-1133">Transmembrane helix</keyword>
<evidence type="ECO:0000256" key="6">
    <source>
        <dbReference type="ARBA" id="ARBA00022679"/>
    </source>
</evidence>
<proteinExistence type="predicted"/>
<dbReference type="InterPro" id="IPR003661">
    <property type="entry name" value="HisK_dim/P_dom"/>
</dbReference>
<dbReference type="InterPro" id="IPR050398">
    <property type="entry name" value="HssS/ArlS-like"/>
</dbReference>
<evidence type="ECO:0000256" key="13">
    <source>
        <dbReference type="ARBA" id="ARBA00023136"/>
    </source>
</evidence>
<evidence type="ECO:0000256" key="14">
    <source>
        <dbReference type="SAM" id="Phobius"/>
    </source>
</evidence>
<keyword evidence="6" id="KW-0808">Transferase</keyword>
<dbReference type="OrthoDB" id="9773956at2"/>
<dbReference type="AlphaFoldDB" id="A0A4P8XUX6"/>
<dbReference type="Gene3D" id="3.30.565.10">
    <property type="entry name" value="Histidine kinase-like ATPase, C-terminal domain"/>
    <property type="match status" value="1"/>
</dbReference>
<dbReference type="CDD" id="cd00075">
    <property type="entry name" value="HATPase"/>
    <property type="match status" value="1"/>
</dbReference>
<gene>
    <name evidence="16" type="ORF">E5Z56_01855</name>
</gene>
<dbReference type="EC" id="2.7.13.3" evidence="3"/>
<dbReference type="PANTHER" id="PTHR45528:SF1">
    <property type="entry name" value="SENSOR HISTIDINE KINASE CPXA"/>
    <property type="match status" value="1"/>
</dbReference>
<dbReference type="Proteomes" id="UP000301475">
    <property type="component" value="Chromosome"/>
</dbReference>
<keyword evidence="10" id="KW-0067">ATP-binding</keyword>
<dbReference type="Gene3D" id="1.10.287.130">
    <property type="match status" value="1"/>
</dbReference>
<comment type="subcellular location">
    <subcellularLocation>
        <location evidence="2">Cell membrane</location>
        <topology evidence="2">Multi-pass membrane protein</topology>
    </subcellularLocation>
</comment>
<dbReference type="GO" id="GO:0005524">
    <property type="term" value="F:ATP binding"/>
    <property type="evidence" value="ECO:0007669"/>
    <property type="project" value="UniProtKB-KW"/>
</dbReference>
<dbReference type="KEGG" id="ruj:E5Z56_01855"/>
<keyword evidence="4" id="KW-1003">Cell membrane</keyword>
<dbReference type="RefSeq" id="WP_138156275.1">
    <property type="nucleotide sequence ID" value="NZ_CP039381.1"/>
</dbReference>
<evidence type="ECO:0000256" key="3">
    <source>
        <dbReference type="ARBA" id="ARBA00012438"/>
    </source>
</evidence>
<evidence type="ECO:0000256" key="11">
    <source>
        <dbReference type="ARBA" id="ARBA00022989"/>
    </source>
</evidence>
<keyword evidence="13 14" id="KW-0472">Membrane</keyword>
<evidence type="ECO:0000256" key="9">
    <source>
        <dbReference type="ARBA" id="ARBA00022777"/>
    </source>
</evidence>
<comment type="catalytic activity">
    <reaction evidence="1">
        <text>ATP + protein L-histidine = ADP + protein N-phospho-L-histidine.</text>
        <dbReference type="EC" id="2.7.13.3"/>
    </reaction>
</comment>
<evidence type="ECO:0000256" key="2">
    <source>
        <dbReference type="ARBA" id="ARBA00004651"/>
    </source>
</evidence>
<evidence type="ECO:0000259" key="15">
    <source>
        <dbReference type="PROSITE" id="PS50109"/>
    </source>
</evidence>
<feature type="transmembrane region" description="Helical" evidence="14">
    <location>
        <begin position="7"/>
        <end position="27"/>
    </location>
</feature>
<keyword evidence="5" id="KW-0597">Phosphoprotein</keyword>
<dbReference type="InterPro" id="IPR036890">
    <property type="entry name" value="HATPase_C_sf"/>
</dbReference>
<dbReference type="InterPro" id="IPR036097">
    <property type="entry name" value="HisK_dim/P_sf"/>
</dbReference>
<sequence length="330" mass="37166">MINKDIKIIALMGFLGTIVATVVTLFFNVVCSVVTFLLGAILTLTFYIVTRKRYKKIAELNNYLSLVCAGNYLIDIKENTEGELSILKNNLYKVIVLLRSKNELLEKDKIYLADSLADISHQLKTPLTSLMVMVDLLKDEKNIDKQREFISIIETQISKIKWLVENLLKLSKLDAGTIKFKKEKIDVLSVITKSLSPFLVQMEMKNISLETKVDDFSFTGDLNWTSEAVENIIKNCIEHTADNGKLNIETGVTNIYSYIKITDNGCGIKKKDLPHIFERFYQGENSSKESVGIGLALAKTIVENQGGTIDVTSEENVGTEFIIKFNKMVV</sequence>
<evidence type="ECO:0000256" key="5">
    <source>
        <dbReference type="ARBA" id="ARBA00022553"/>
    </source>
</evidence>
<dbReference type="EMBL" id="CP039381">
    <property type="protein sequence ID" value="QCT06184.1"/>
    <property type="molecule type" value="Genomic_DNA"/>
</dbReference>
<evidence type="ECO:0000256" key="1">
    <source>
        <dbReference type="ARBA" id="ARBA00000085"/>
    </source>
</evidence>
<protein>
    <recommendedName>
        <fullName evidence="3">histidine kinase</fullName>
        <ecNumber evidence="3">2.7.13.3</ecNumber>
    </recommendedName>
</protein>
<evidence type="ECO:0000313" key="16">
    <source>
        <dbReference type="EMBL" id="QCT06184.1"/>
    </source>
</evidence>
<keyword evidence="8" id="KW-0547">Nucleotide-binding</keyword>
<dbReference type="SUPFAM" id="SSF55874">
    <property type="entry name" value="ATPase domain of HSP90 chaperone/DNA topoisomerase II/histidine kinase"/>
    <property type="match status" value="1"/>
</dbReference>
<dbReference type="InterPro" id="IPR003594">
    <property type="entry name" value="HATPase_dom"/>
</dbReference>
<evidence type="ECO:0000313" key="17">
    <source>
        <dbReference type="Proteomes" id="UP000301475"/>
    </source>
</evidence>
<dbReference type="PRINTS" id="PR00344">
    <property type="entry name" value="BCTRLSENSOR"/>
</dbReference>
<evidence type="ECO:0000256" key="7">
    <source>
        <dbReference type="ARBA" id="ARBA00022692"/>
    </source>
</evidence>
<reference evidence="16 17" key="1">
    <citation type="submission" date="2019-04" db="EMBL/GenBank/DDBJ databases">
        <authorList>
            <person name="Embree M."/>
            <person name="Gaffney J.R."/>
        </authorList>
    </citation>
    <scope>NUCLEOTIDE SEQUENCE [LARGE SCALE GENOMIC DNA]</scope>
    <source>
        <strain evidence="16 17">JE7A12</strain>
    </source>
</reference>
<dbReference type="SUPFAM" id="SSF47384">
    <property type="entry name" value="Homodimeric domain of signal transducing histidine kinase"/>
    <property type="match status" value="1"/>
</dbReference>
<keyword evidence="7 14" id="KW-0812">Transmembrane</keyword>
<dbReference type="SMART" id="SM00387">
    <property type="entry name" value="HATPase_c"/>
    <property type="match status" value="1"/>
</dbReference>
<dbReference type="CDD" id="cd00082">
    <property type="entry name" value="HisKA"/>
    <property type="match status" value="1"/>
</dbReference>
<dbReference type="GO" id="GO:0000155">
    <property type="term" value="F:phosphorelay sensor kinase activity"/>
    <property type="evidence" value="ECO:0007669"/>
    <property type="project" value="InterPro"/>
</dbReference>
<dbReference type="Pfam" id="PF02518">
    <property type="entry name" value="HATPase_c"/>
    <property type="match status" value="1"/>
</dbReference>
<evidence type="ECO:0000256" key="4">
    <source>
        <dbReference type="ARBA" id="ARBA00022475"/>
    </source>
</evidence>
<dbReference type="PROSITE" id="PS50109">
    <property type="entry name" value="HIS_KIN"/>
    <property type="match status" value="1"/>
</dbReference>
<keyword evidence="9 16" id="KW-0418">Kinase</keyword>
<dbReference type="PANTHER" id="PTHR45528">
    <property type="entry name" value="SENSOR HISTIDINE KINASE CPXA"/>
    <property type="match status" value="1"/>
</dbReference>
<organism evidence="16 17">
    <name type="scientific">Ruminococcus bovis</name>
    <dbReference type="NCBI Taxonomy" id="2564099"/>
    <lineage>
        <taxon>Bacteria</taxon>
        <taxon>Bacillati</taxon>
        <taxon>Bacillota</taxon>
        <taxon>Clostridia</taxon>
        <taxon>Eubacteriales</taxon>
        <taxon>Oscillospiraceae</taxon>
        <taxon>Ruminococcus</taxon>
    </lineage>
</organism>
<keyword evidence="17" id="KW-1185">Reference proteome</keyword>
<dbReference type="Pfam" id="PF00512">
    <property type="entry name" value="HisKA"/>
    <property type="match status" value="1"/>
</dbReference>